<dbReference type="KEGG" id="ttq:NIES37_49460"/>
<dbReference type="InterPro" id="IPR036165">
    <property type="entry name" value="YefM-like_sf"/>
</dbReference>
<dbReference type="Pfam" id="PF10047">
    <property type="entry name" value="DUF2281"/>
    <property type="match status" value="1"/>
</dbReference>
<comment type="similarity">
    <text evidence="1">Belongs to the phD/YefM antitoxin family.</text>
</comment>
<accession>A0A1Z4N5E7</accession>
<reference evidence="3 4" key="1">
    <citation type="submission" date="2017-06" db="EMBL/GenBank/DDBJ databases">
        <title>Genome sequencing of cyanobaciteial culture collection at National Institute for Environmental Studies (NIES).</title>
        <authorList>
            <person name="Hirose Y."/>
            <person name="Shimura Y."/>
            <person name="Fujisawa T."/>
            <person name="Nakamura Y."/>
            <person name="Kawachi M."/>
        </authorList>
    </citation>
    <scope>NUCLEOTIDE SEQUENCE [LARGE SCALE GENOMIC DNA]</scope>
    <source>
        <strain evidence="3 4">NIES-37</strain>
    </source>
</reference>
<evidence type="ECO:0000313" key="3">
    <source>
        <dbReference type="EMBL" id="BAZ00948.1"/>
    </source>
</evidence>
<keyword evidence="4" id="KW-1185">Reference proteome</keyword>
<dbReference type="Proteomes" id="UP000218785">
    <property type="component" value="Chromosome"/>
</dbReference>
<dbReference type="InterPro" id="IPR051416">
    <property type="entry name" value="phD-YefM_TA_antitoxins"/>
</dbReference>
<dbReference type="PANTHER" id="PTHR35377:SF4">
    <property type="entry name" value="PREVENT-HOST-DEATH FAMILY PROTEIN"/>
    <property type="match status" value="1"/>
</dbReference>
<organism evidence="3 4">
    <name type="scientific">Tolypothrix tenuis PCC 7101</name>
    <dbReference type="NCBI Taxonomy" id="231146"/>
    <lineage>
        <taxon>Bacteria</taxon>
        <taxon>Bacillati</taxon>
        <taxon>Cyanobacteriota</taxon>
        <taxon>Cyanophyceae</taxon>
        <taxon>Nostocales</taxon>
        <taxon>Tolypothrichaceae</taxon>
        <taxon>Tolypothrix</taxon>
    </lineage>
</organism>
<evidence type="ECO:0000259" key="2">
    <source>
        <dbReference type="Pfam" id="PF10047"/>
    </source>
</evidence>
<protein>
    <recommendedName>
        <fullName evidence="2">DUF2281 domain-containing protein</fullName>
    </recommendedName>
</protein>
<dbReference type="InterPro" id="IPR018739">
    <property type="entry name" value="DUF2281"/>
</dbReference>
<evidence type="ECO:0000256" key="1">
    <source>
        <dbReference type="ARBA" id="ARBA00009981"/>
    </source>
</evidence>
<dbReference type="RefSeq" id="WP_096583996.1">
    <property type="nucleotide sequence ID" value="NZ_CAWNJS010000001.1"/>
</dbReference>
<dbReference type="PANTHER" id="PTHR35377">
    <property type="entry name" value="ANTITOXIN VAPB49-RELATED-RELATED"/>
    <property type="match status" value="1"/>
</dbReference>
<dbReference type="AlphaFoldDB" id="A0A1Z4N5E7"/>
<sequence length="75" mass="8392">MQHITIDAASQHLHELIAAAINGEEIIITKDEQPVVKLTPLISEKKRSPLFGSAKDLITISDDFDAPLEEFQDYM</sequence>
<dbReference type="SUPFAM" id="SSF143120">
    <property type="entry name" value="YefM-like"/>
    <property type="match status" value="1"/>
</dbReference>
<name>A0A1Z4N5E7_9CYAN</name>
<dbReference type="EMBL" id="AP018248">
    <property type="protein sequence ID" value="BAZ00948.1"/>
    <property type="molecule type" value="Genomic_DNA"/>
</dbReference>
<gene>
    <name evidence="3" type="ORF">NIES37_49460</name>
</gene>
<evidence type="ECO:0000313" key="4">
    <source>
        <dbReference type="Proteomes" id="UP000218785"/>
    </source>
</evidence>
<dbReference type="Gene3D" id="3.40.1620.10">
    <property type="entry name" value="YefM-like domain"/>
    <property type="match status" value="1"/>
</dbReference>
<feature type="domain" description="DUF2281" evidence="2">
    <location>
        <begin position="45"/>
        <end position="74"/>
    </location>
</feature>
<proteinExistence type="inferred from homology"/>